<proteinExistence type="predicted"/>
<dbReference type="EMBL" id="BK016134">
    <property type="protein sequence ID" value="DAF97592.1"/>
    <property type="molecule type" value="Genomic_DNA"/>
</dbReference>
<evidence type="ECO:0000313" key="1">
    <source>
        <dbReference type="EMBL" id="DAF97592.1"/>
    </source>
</evidence>
<sequence>MSRYEVKESIKAVIDSIDDAIDELPSSPYSCSAIQLQIATELHTSRARMMQVLSQVNLIDDEGM</sequence>
<protein>
    <submittedName>
        <fullName evidence="1">Uncharacterized protein</fullName>
    </submittedName>
</protein>
<reference evidence="1" key="1">
    <citation type="journal article" date="2021" name="Proc. Natl. Acad. Sci. U.S.A.">
        <title>A Catalog of Tens of Thousands of Viruses from Human Metagenomes Reveals Hidden Associations with Chronic Diseases.</title>
        <authorList>
            <person name="Tisza M.J."/>
            <person name="Buck C.B."/>
        </authorList>
    </citation>
    <scope>NUCLEOTIDE SEQUENCE</scope>
    <source>
        <strain evidence="1">CtEZK6</strain>
    </source>
</reference>
<accession>A0A8S5USW3</accession>
<name>A0A8S5USW3_9CAUD</name>
<organism evidence="1">
    <name type="scientific">Siphoviridae sp. ctEZK6</name>
    <dbReference type="NCBI Taxonomy" id="2825397"/>
    <lineage>
        <taxon>Viruses</taxon>
        <taxon>Duplodnaviria</taxon>
        <taxon>Heunggongvirae</taxon>
        <taxon>Uroviricota</taxon>
        <taxon>Caudoviricetes</taxon>
    </lineage>
</organism>